<dbReference type="Pfam" id="PF16508">
    <property type="entry name" value="NIBRIN_BRCT_II"/>
    <property type="match status" value="1"/>
</dbReference>
<gene>
    <name evidence="10" type="ORF">DCHRY22_LOCUS14994</name>
</gene>
<dbReference type="GO" id="GO:0000724">
    <property type="term" value="P:double-strand break repair via homologous recombination"/>
    <property type="evidence" value="ECO:0007669"/>
    <property type="project" value="TreeGrafter"/>
</dbReference>
<protein>
    <submittedName>
        <fullName evidence="10">(African queen) hypothetical protein</fullName>
    </submittedName>
</protein>
<dbReference type="InterPro" id="IPR032429">
    <property type="entry name" value="Nibrin_BRCT2"/>
</dbReference>
<evidence type="ECO:0000256" key="6">
    <source>
        <dbReference type="ARBA" id="ARBA00023242"/>
    </source>
</evidence>
<dbReference type="InterPro" id="IPR043014">
    <property type="entry name" value="Nibrin_BRCT2_sf"/>
</dbReference>
<accession>A0A8J2WAQ9</accession>
<dbReference type="Proteomes" id="UP000789524">
    <property type="component" value="Unassembled WGS sequence"/>
</dbReference>
<dbReference type="CDD" id="cd22667">
    <property type="entry name" value="FHA_NBN"/>
    <property type="match status" value="1"/>
</dbReference>
<dbReference type="GO" id="GO:0030870">
    <property type="term" value="C:Mre11 complex"/>
    <property type="evidence" value="ECO:0007669"/>
    <property type="project" value="InterPro"/>
</dbReference>
<evidence type="ECO:0000256" key="2">
    <source>
        <dbReference type="ARBA" id="ARBA00004286"/>
    </source>
</evidence>
<reference evidence="10" key="1">
    <citation type="submission" date="2021-09" db="EMBL/GenBank/DDBJ databases">
        <authorList>
            <person name="Martin H S."/>
        </authorList>
    </citation>
    <scope>NUCLEOTIDE SEQUENCE</scope>
</reference>
<dbReference type="GO" id="GO:0005694">
    <property type="term" value="C:chromosome"/>
    <property type="evidence" value="ECO:0007669"/>
    <property type="project" value="UniProtKB-SubCell"/>
</dbReference>
<evidence type="ECO:0000256" key="3">
    <source>
        <dbReference type="ARBA" id="ARBA00022454"/>
    </source>
</evidence>
<dbReference type="OrthoDB" id="552194at2759"/>
<evidence type="ECO:0000313" key="10">
    <source>
        <dbReference type="EMBL" id="CAG9584397.1"/>
    </source>
</evidence>
<dbReference type="PROSITE" id="PS50006">
    <property type="entry name" value="FHA_DOMAIN"/>
    <property type="match status" value="1"/>
</dbReference>
<evidence type="ECO:0000256" key="4">
    <source>
        <dbReference type="ARBA" id="ARBA00022763"/>
    </source>
</evidence>
<comment type="similarity">
    <text evidence="7">Belongs to the Nibrin family.</text>
</comment>
<dbReference type="SMART" id="SM00240">
    <property type="entry name" value="FHA"/>
    <property type="match status" value="1"/>
</dbReference>
<proteinExistence type="inferred from homology"/>
<dbReference type="InterPro" id="IPR008984">
    <property type="entry name" value="SMAD_FHA_dom_sf"/>
</dbReference>
<dbReference type="AlphaFoldDB" id="A0A8J2WAQ9"/>
<sequence>MWYLTSESDKRVIYVQENKNVIVGRSLDGQNCNFAIPDDPSISRKHATLFIKDGCLYVKDVGSKYGTFINSFEKVEPERVKILNCNDVIKFGKLGCVWKACKINFITCSSTLKGENLLNLKNILNKLGGILKNDWDDTCIYLTMPAITLTIKVVLALVQNSNIVTVDYWNKCYDAISNNTPLPNVANFVPHILESTLNKENVSFLPDKNRSTIFAGKKFIFFSRRQLEMYKTVLIKSSATPMLLSETKMTKSGLCENNVIVIQYNLSNTSQETQSQRDQIREIIDFLKSKGKRVVADAEIGLAVLYCSINKYCNPDFNFSLEVMKQAPIQNKNNNILAVESQETSQDVCKRENISIDESLTSTQDVSLSQSTDNVSMKRKFNDDCDDTNGLKRKRLNLSLTKKRPLEETEDKKPAKKMALQDNDDEDMFNFTSTSKTVTSVTVDNKTKKLNFSKPLKRKHSVDGDEDDLFNFVNEEKAADKSNDIQENKTNTVQTVPIDDEKISQSLNINAMRGSKLVELEKINAGLELNAGLNKVKKEDISEIDEKLSNIDLGCTTLIVCKDLVVKREPLQVKSSDNGIKNFKKFKKVWPVKMNITVVRNSEVFSTDYSPSNLSQVAS</sequence>
<dbReference type="FunFam" id="3.40.50.10980:FF:000001">
    <property type="entry name" value="Nibrin"/>
    <property type="match status" value="1"/>
</dbReference>
<dbReference type="InterPro" id="IPR040227">
    <property type="entry name" value="Nibrin-rel"/>
</dbReference>
<dbReference type="SUPFAM" id="SSF49879">
    <property type="entry name" value="SMAD/FHA domain"/>
    <property type="match status" value="1"/>
</dbReference>
<dbReference type="EMBL" id="CAKASE010000082">
    <property type="protein sequence ID" value="CAG9584397.1"/>
    <property type="molecule type" value="Genomic_DNA"/>
</dbReference>
<evidence type="ECO:0000256" key="1">
    <source>
        <dbReference type="ARBA" id="ARBA00004123"/>
    </source>
</evidence>
<dbReference type="Gene3D" id="3.40.50.10190">
    <property type="entry name" value="BRCT domain"/>
    <property type="match status" value="1"/>
</dbReference>
<evidence type="ECO:0000256" key="8">
    <source>
        <dbReference type="SAM" id="MobiDB-lite"/>
    </source>
</evidence>
<comment type="caution">
    <text evidence="10">The sequence shown here is derived from an EMBL/GenBank/DDBJ whole genome shotgun (WGS) entry which is preliminary data.</text>
</comment>
<feature type="compositionally biased region" description="Basic and acidic residues" evidence="8">
    <location>
        <begin position="404"/>
        <end position="413"/>
    </location>
</feature>
<comment type="subcellular location">
    <subcellularLocation>
        <location evidence="2">Chromosome</location>
    </subcellularLocation>
    <subcellularLocation>
        <location evidence="1">Nucleus</location>
    </subcellularLocation>
</comment>
<keyword evidence="11" id="KW-1185">Reference proteome</keyword>
<name>A0A8J2WAQ9_9NEOP</name>
<dbReference type="Gene3D" id="2.60.200.20">
    <property type="match status" value="1"/>
</dbReference>
<dbReference type="PANTHER" id="PTHR12162:SF0">
    <property type="entry name" value="NIBRIN"/>
    <property type="match status" value="1"/>
</dbReference>
<dbReference type="GO" id="GO:0007095">
    <property type="term" value="P:mitotic G2 DNA damage checkpoint signaling"/>
    <property type="evidence" value="ECO:0007669"/>
    <property type="project" value="InterPro"/>
</dbReference>
<organism evidence="10 11">
    <name type="scientific">Danaus chrysippus</name>
    <name type="common">African queen</name>
    <dbReference type="NCBI Taxonomy" id="151541"/>
    <lineage>
        <taxon>Eukaryota</taxon>
        <taxon>Metazoa</taxon>
        <taxon>Ecdysozoa</taxon>
        <taxon>Arthropoda</taxon>
        <taxon>Hexapoda</taxon>
        <taxon>Insecta</taxon>
        <taxon>Pterygota</taxon>
        <taxon>Neoptera</taxon>
        <taxon>Endopterygota</taxon>
        <taxon>Lepidoptera</taxon>
        <taxon>Glossata</taxon>
        <taxon>Ditrysia</taxon>
        <taxon>Papilionoidea</taxon>
        <taxon>Nymphalidae</taxon>
        <taxon>Danainae</taxon>
        <taxon>Danaini</taxon>
        <taxon>Danaina</taxon>
        <taxon>Danaus</taxon>
        <taxon>Anosia</taxon>
    </lineage>
</organism>
<evidence type="ECO:0000313" key="11">
    <source>
        <dbReference type="Proteomes" id="UP000789524"/>
    </source>
</evidence>
<keyword evidence="3" id="KW-0158">Chromosome</keyword>
<evidence type="ECO:0000256" key="7">
    <source>
        <dbReference type="ARBA" id="ARBA00044757"/>
    </source>
</evidence>
<feature type="domain" description="FHA" evidence="9">
    <location>
        <begin position="21"/>
        <end position="74"/>
    </location>
</feature>
<dbReference type="GO" id="GO:0003684">
    <property type="term" value="F:damaged DNA binding"/>
    <property type="evidence" value="ECO:0007669"/>
    <property type="project" value="TreeGrafter"/>
</dbReference>
<feature type="region of interest" description="Disordered" evidence="8">
    <location>
        <begin position="401"/>
        <end position="424"/>
    </location>
</feature>
<keyword evidence="6" id="KW-0539">Nucleus</keyword>
<evidence type="ECO:0000256" key="5">
    <source>
        <dbReference type="ARBA" id="ARBA00023204"/>
    </source>
</evidence>
<dbReference type="PANTHER" id="PTHR12162">
    <property type="entry name" value="NIBRIN-RELATED"/>
    <property type="match status" value="1"/>
</dbReference>
<dbReference type="InterPro" id="IPR000253">
    <property type="entry name" value="FHA_dom"/>
</dbReference>
<dbReference type="Pfam" id="PF00498">
    <property type="entry name" value="FHA"/>
    <property type="match status" value="1"/>
</dbReference>
<evidence type="ECO:0000259" key="9">
    <source>
        <dbReference type="PROSITE" id="PS50006"/>
    </source>
</evidence>
<dbReference type="Gene3D" id="3.40.50.10980">
    <property type="entry name" value="Nibrin, BRCT2 domain"/>
    <property type="match status" value="1"/>
</dbReference>
<keyword evidence="4" id="KW-0227">DNA damage</keyword>
<dbReference type="InterPro" id="IPR036420">
    <property type="entry name" value="BRCT_dom_sf"/>
</dbReference>
<keyword evidence="5" id="KW-0234">DNA repair</keyword>